<keyword evidence="1" id="KW-0732">Signal</keyword>
<dbReference type="GO" id="GO:0016020">
    <property type="term" value="C:membrane"/>
    <property type="evidence" value="ECO:0007669"/>
    <property type="project" value="InterPro"/>
</dbReference>
<accession>A0A486XWM7</accession>
<sequence>MKKLILSSAILVALSSSYAHANTTINGFASIKAGMTTSSDESLYDYSDELDFKTGSLFALQIKSDLGENLSVTGQLLGRGSNDFDVGFEWLYLSYELSDNLTLSAGRIGVPFFKYSDFKDVGYAYLWHTAPQSVYSGVGFTKVEGVSLYYTTTIGSFDATAQLLYGSSSDTNPIFNQPAATRQDKVVSLNAELSRDWYSFRAAYVQGDITVSSEAFTPLTNALFGTNVPAFQALAAELDFNEDKGTFYGLGVTLDPGNWNIVFEYNDIGIEKSFYSERTNYYLSAGYRFDKLQPFVVYEREDHKSKDSIYQAYIGILPPQLLQPVVGIVAGQKFDATTLSAGLRYDFHPSAAFKIQYSSQKDKTIDNTVGLITAGIDLVF</sequence>
<evidence type="ECO:0000256" key="1">
    <source>
        <dbReference type="SAM" id="SignalP"/>
    </source>
</evidence>
<dbReference type="Gene3D" id="2.40.160.10">
    <property type="entry name" value="Porin"/>
    <property type="match status" value="1"/>
</dbReference>
<organism evidence="3">
    <name type="scientific">Rheinheimera sp. BAL341</name>
    <dbReference type="NCBI Taxonomy" id="1708203"/>
    <lineage>
        <taxon>Bacteria</taxon>
        <taxon>Pseudomonadati</taxon>
        <taxon>Pseudomonadota</taxon>
        <taxon>Gammaproteobacteria</taxon>
        <taxon>Chromatiales</taxon>
        <taxon>Chromatiaceae</taxon>
        <taxon>Rheinheimera</taxon>
    </lineage>
</organism>
<dbReference type="EMBL" id="CAAJGR010000023">
    <property type="protein sequence ID" value="VHO06206.1"/>
    <property type="molecule type" value="Genomic_DNA"/>
</dbReference>
<evidence type="ECO:0000259" key="2">
    <source>
        <dbReference type="Pfam" id="PF13609"/>
    </source>
</evidence>
<dbReference type="InterPro" id="IPR033900">
    <property type="entry name" value="Gram_neg_porin_domain"/>
</dbReference>
<dbReference type="InterPro" id="IPR023614">
    <property type="entry name" value="Porin_dom_sf"/>
</dbReference>
<feature type="signal peptide" evidence="1">
    <location>
        <begin position="1"/>
        <end position="21"/>
    </location>
</feature>
<feature type="domain" description="Porin" evidence="2">
    <location>
        <begin position="9"/>
        <end position="361"/>
    </location>
</feature>
<gene>
    <name evidence="3" type="ORF">BAL341_3244</name>
</gene>
<dbReference type="Pfam" id="PF13609">
    <property type="entry name" value="Porin_4"/>
    <property type="match status" value="1"/>
</dbReference>
<feature type="chain" id="PRO_5019814098" description="Porin domain-containing protein" evidence="1">
    <location>
        <begin position="22"/>
        <end position="380"/>
    </location>
</feature>
<dbReference type="SUPFAM" id="SSF56935">
    <property type="entry name" value="Porins"/>
    <property type="match status" value="1"/>
</dbReference>
<name>A0A486XWM7_9GAMM</name>
<dbReference type="AlphaFoldDB" id="A0A486XWM7"/>
<dbReference type="GO" id="GO:0015288">
    <property type="term" value="F:porin activity"/>
    <property type="evidence" value="ECO:0007669"/>
    <property type="project" value="InterPro"/>
</dbReference>
<reference evidence="3" key="1">
    <citation type="submission" date="2019-04" db="EMBL/GenBank/DDBJ databases">
        <authorList>
            <person name="Brambilla D."/>
        </authorList>
    </citation>
    <scope>NUCLEOTIDE SEQUENCE</scope>
    <source>
        <strain evidence="3">BAL1</strain>
    </source>
</reference>
<proteinExistence type="predicted"/>
<protein>
    <recommendedName>
        <fullName evidence="2">Porin domain-containing protein</fullName>
    </recommendedName>
</protein>
<evidence type="ECO:0000313" key="3">
    <source>
        <dbReference type="EMBL" id="VHO06206.1"/>
    </source>
</evidence>